<feature type="non-terminal residue" evidence="1">
    <location>
        <position position="59"/>
    </location>
</feature>
<dbReference type="EMBL" id="JBJQND010000010">
    <property type="protein sequence ID" value="KAL3865226.1"/>
    <property type="molecule type" value="Genomic_DNA"/>
</dbReference>
<proteinExistence type="predicted"/>
<evidence type="ECO:0000313" key="2">
    <source>
        <dbReference type="Proteomes" id="UP001634394"/>
    </source>
</evidence>
<gene>
    <name evidence="1" type="ORF">ACJMK2_006841</name>
</gene>
<protein>
    <submittedName>
        <fullName evidence="1">Uncharacterized protein</fullName>
    </submittedName>
</protein>
<accession>A0ABD3VVR5</accession>
<keyword evidence="2" id="KW-1185">Reference proteome</keyword>
<evidence type="ECO:0000313" key="1">
    <source>
        <dbReference type="EMBL" id="KAL3865226.1"/>
    </source>
</evidence>
<reference evidence="1 2" key="1">
    <citation type="submission" date="2024-11" db="EMBL/GenBank/DDBJ databases">
        <title>Chromosome-level genome assembly of the freshwater bivalve Anodonta woodiana.</title>
        <authorList>
            <person name="Chen X."/>
        </authorList>
    </citation>
    <scope>NUCLEOTIDE SEQUENCE [LARGE SCALE GENOMIC DNA]</scope>
    <source>
        <strain evidence="1">MN2024</strain>
        <tissue evidence="1">Gills</tissue>
    </source>
</reference>
<feature type="non-terminal residue" evidence="1">
    <location>
        <position position="1"/>
    </location>
</feature>
<comment type="caution">
    <text evidence="1">The sequence shown here is derived from an EMBL/GenBank/DDBJ whole genome shotgun (WGS) entry which is preliminary data.</text>
</comment>
<organism evidence="1 2">
    <name type="scientific">Sinanodonta woodiana</name>
    <name type="common">Chinese pond mussel</name>
    <name type="synonym">Anodonta woodiana</name>
    <dbReference type="NCBI Taxonomy" id="1069815"/>
    <lineage>
        <taxon>Eukaryota</taxon>
        <taxon>Metazoa</taxon>
        <taxon>Spiralia</taxon>
        <taxon>Lophotrochozoa</taxon>
        <taxon>Mollusca</taxon>
        <taxon>Bivalvia</taxon>
        <taxon>Autobranchia</taxon>
        <taxon>Heteroconchia</taxon>
        <taxon>Palaeoheterodonta</taxon>
        <taxon>Unionida</taxon>
        <taxon>Unionoidea</taxon>
        <taxon>Unionidae</taxon>
        <taxon>Unioninae</taxon>
        <taxon>Sinanodonta</taxon>
    </lineage>
</organism>
<dbReference type="Proteomes" id="UP001634394">
    <property type="component" value="Unassembled WGS sequence"/>
</dbReference>
<name>A0ABD3VVR5_SINWO</name>
<dbReference type="AlphaFoldDB" id="A0ABD3VVR5"/>
<sequence length="59" mass="6650">FQSLDPASCEVIVRNLNDEAAKLIAEAGHADQMMRLQLKKDLDECNSKVLKFSKKLSEE</sequence>